<dbReference type="EnsemblPlants" id="EMT27341">
    <property type="protein sequence ID" value="EMT27341"/>
    <property type="gene ID" value="F775_42828"/>
</dbReference>
<sequence length="243" mass="26102">MASKIDEVIATKLDKPLRFNEEEDGGSGESLDMEPALSLAHHTPLAVDTHEVQLGEVTQRVTEMQLQGEGEEVEAQLSLFTKPKPAIVGKPPARDKTPLKARPHAKPVRQSAWQAANPSSVSVSQRGTLRLVQGLGVLGPKEKMTTRAAEALIRRFDEPLSEDDIAAIAKLTSLDARALKAIAGLPGQQRDASEPCSPSMAKLQGGGLDNPFTKEEVWRAIKASPADRAPGPNGFSGIFFRLC</sequence>
<evidence type="ECO:0000313" key="1">
    <source>
        <dbReference type="EnsemblPlants" id="EMT27341"/>
    </source>
</evidence>
<name>M8CU85_AEGTA</name>
<dbReference type="AlphaFoldDB" id="M8CU85"/>
<organism evidence="1">
    <name type="scientific">Aegilops tauschii</name>
    <name type="common">Tausch's goatgrass</name>
    <name type="synonym">Aegilops squarrosa</name>
    <dbReference type="NCBI Taxonomy" id="37682"/>
    <lineage>
        <taxon>Eukaryota</taxon>
        <taxon>Viridiplantae</taxon>
        <taxon>Streptophyta</taxon>
        <taxon>Embryophyta</taxon>
        <taxon>Tracheophyta</taxon>
        <taxon>Spermatophyta</taxon>
        <taxon>Magnoliopsida</taxon>
        <taxon>Liliopsida</taxon>
        <taxon>Poales</taxon>
        <taxon>Poaceae</taxon>
        <taxon>BOP clade</taxon>
        <taxon>Pooideae</taxon>
        <taxon>Triticodae</taxon>
        <taxon>Triticeae</taxon>
        <taxon>Triticinae</taxon>
        <taxon>Aegilops</taxon>
    </lineage>
</organism>
<accession>M8CU85</accession>
<proteinExistence type="predicted"/>
<reference evidence="1" key="1">
    <citation type="submission" date="2015-06" db="UniProtKB">
        <authorList>
            <consortium name="EnsemblPlants"/>
        </authorList>
    </citation>
    <scope>IDENTIFICATION</scope>
</reference>
<protein>
    <submittedName>
        <fullName evidence="1">Uncharacterized protein</fullName>
    </submittedName>
</protein>